<dbReference type="Proteomes" id="UP000573603">
    <property type="component" value="Unassembled WGS sequence"/>
</dbReference>
<sequence>MHAANSPDPGWSRHELAEHAVFLFKSSVQPPGESHLSFVSATEEFHSGSSLYIPGGFGHGTAEEGIVKTPEAKFPFIHPDYMNSLEEKKGWTGWLRNSFDLSRIPRIHMAHPSFPGQFQLSEEFKFLCSTCPSSTVLRLLRENWTEYSKWIEDFGQLYEDNLPKKAIRDNNKAWEVECQNGRCTPLQKTVLPGLDPVVDQCSLIPILSLSDPDSSKWCFLHAFGVSTKRNLC</sequence>
<dbReference type="AlphaFoldDB" id="A0A8H4Z3B0"/>
<evidence type="ECO:0000313" key="2">
    <source>
        <dbReference type="Proteomes" id="UP000573603"/>
    </source>
</evidence>
<keyword evidence="2" id="KW-1185">Reference proteome</keyword>
<gene>
    <name evidence="1" type="ORF">FANTH_10175</name>
</gene>
<evidence type="ECO:0000313" key="1">
    <source>
        <dbReference type="EMBL" id="KAF5238847.1"/>
    </source>
</evidence>
<protein>
    <submittedName>
        <fullName evidence="1">Uncharacterized protein</fullName>
    </submittedName>
</protein>
<comment type="caution">
    <text evidence="1">The sequence shown here is derived from an EMBL/GenBank/DDBJ whole genome shotgun (WGS) entry which is preliminary data.</text>
</comment>
<proteinExistence type="predicted"/>
<dbReference type="EMBL" id="JABEVY010000282">
    <property type="protein sequence ID" value="KAF5238847.1"/>
    <property type="molecule type" value="Genomic_DNA"/>
</dbReference>
<accession>A0A8H4Z3B0</accession>
<reference evidence="1 2" key="1">
    <citation type="journal article" date="2020" name="BMC Genomics">
        <title>Correction to: Identification and distribution of gene clusters required for synthesis of sphingolipid metabolism inhibitors in diverse species of the filamentous fungus Fusarium.</title>
        <authorList>
            <person name="Kim H.S."/>
            <person name="Lohmar J.M."/>
            <person name="Busman M."/>
            <person name="Brown D.W."/>
            <person name="Naumann T.A."/>
            <person name="Divon H.H."/>
            <person name="Lysoe E."/>
            <person name="Uhlig S."/>
            <person name="Proctor R.H."/>
        </authorList>
    </citation>
    <scope>NUCLEOTIDE SEQUENCE [LARGE SCALE GENOMIC DNA]</scope>
    <source>
        <strain evidence="1 2">NRRL 25214</strain>
    </source>
</reference>
<name>A0A8H4Z3B0_9HYPO</name>
<organism evidence="1 2">
    <name type="scientific">Fusarium anthophilum</name>
    <dbReference type="NCBI Taxonomy" id="48485"/>
    <lineage>
        <taxon>Eukaryota</taxon>
        <taxon>Fungi</taxon>
        <taxon>Dikarya</taxon>
        <taxon>Ascomycota</taxon>
        <taxon>Pezizomycotina</taxon>
        <taxon>Sordariomycetes</taxon>
        <taxon>Hypocreomycetidae</taxon>
        <taxon>Hypocreales</taxon>
        <taxon>Nectriaceae</taxon>
        <taxon>Fusarium</taxon>
        <taxon>Fusarium fujikuroi species complex</taxon>
    </lineage>
</organism>